<dbReference type="AlphaFoldDB" id="A0AA85JXK5"/>
<dbReference type="InterPro" id="IPR001372">
    <property type="entry name" value="Dynein_light_chain_typ-1/2"/>
</dbReference>
<dbReference type="CDD" id="cd21454">
    <property type="entry name" value="DLC-like_TAL"/>
    <property type="match status" value="1"/>
</dbReference>
<proteinExistence type="predicted"/>
<evidence type="ECO:0000313" key="4">
    <source>
        <dbReference type="WBParaSite" id="TREG1_57500.2"/>
    </source>
</evidence>
<dbReference type="Gene3D" id="1.10.238.10">
    <property type="entry name" value="EF-hand"/>
    <property type="match status" value="1"/>
</dbReference>
<protein>
    <recommendedName>
        <fullName evidence="1">EF-hand domain-containing protein</fullName>
    </recommendedName>
</protein>
<reference evidence="2" key="1">
    <citation type="submission" date="2022-06" db="EMBL/GenBank/DDBJ databases">
        <authorList>
            <person name="Berger JAMES D."/>
            <person name="Berger JAMES D."/>
        </authorList>
    </citation>
    <scope>NUCLEOTIDE SEQUENCE [LARGE SCALE GENOMIC DNA]</scope>
</reference>
<dbReference type="SUPFAM" id="SSF47473">
    <property type="entry name" value="EF-hand"/>
    <property type="match status" value="1"/>
</dbReference>
<dbReference type="WBParaSite" id="TREG1_57500.1">
    <property type="protein sequence ID" value="TREG1_57500.1"/>
    <property type="gene ID" value="TREG1_57500"/>
</dbReference>
<keyword evidence="2" id="KW-1185">Reference proteome</keyword>
<dbReference type="PROSITE" id="PS50222">
    <property type="entry name" value="EF_HAND_2"/>
    <property type="match status" value="1"/>
</dbReference>
<dbReference type="SUPFAM" id="SSF54648">
    <property type="entry name" value="DLC"/>
    <property type="match status" value="1"/>
</dbReference>
<evidence type="ECO:0000313" key="2">
    <source>
        <dbReference type="Proteomes" id="UP000050795"/>
    </source>
</evidence>
<dbReference type="Gene3D" id="3.30.740.10">
    <property type="entry name" value="Protein Inhibitor Of Neuronal Nitric Oxide Synthase"/>
    <property type="match status" value="1"/>
</dbReference>
<dbReference type="GO" id="GO:0030286">
    <property type="term" value="C:dynein complex"/>
    <property type="evidence" value="ECO:0007669"/>
    <property type="project" value="InterPro"/>
</dbReference>
<dbReference type="InterPro" id="IPR002048">
    <property type="entry name" value="EF_hand_dom"/>
</dbReference>
<accession>A0AA85JXK5</accession>
<reference evidence="3 4" key="2">
    <citation type="submission" date="2023-11" db="UniProtKB">
        <authorList>
            <consortium name="WormBaseParasite"/>
        </authorList>
    </citation>
    <scope>IDENTIFICATION</scope>
</reference>
<organism evidence="2 3">
    <name type="scientific">Trichobilharzia regenti</name>
    <name type="common">Nasal bird schistosome</name>
    <dbReference type="NCBI Taxonomy" id="157069"/>
    <lineage>
        <taxon>Eukaryota</taxon>
        <taxon>Metazoa</taxon>
        <taxon>Spiralia</taxon>
        <taxon>Lophotrochozoa</taxon>
        <taxon>Platyhelminthes</taxon>
        <taxon>Trematoda</taxon>
        <taxon>Digenea</taxon>
        <taxon>Strigeidida</taxon>
        <taxon>Schistosomatoidea</taxon>
        <taxon>Schistosomatidae</taxon>
        <taxon>Trichobilharzia</taxon>
    </lineage>
</organism>
<evidence type="ECO:0000313" key="3">
    <source>
        <dbReference type="WBParaSite" id="TREG1_57500.1"/>
    </source>
</evidence>
<evidence type="ECO:0000259" key="1">
    <source>
        <dbReference type="PROSITE" id="PS50222"/>
    </source>
</evidence>
<dbReference type="SMART" id="SM01375">
    <property type="entry name" value="Dynein_light"/>
    <property type="match status" value="1"/>
</dbReference>
<name>A0AA85JXK5_TRIRE</name>
<dbReference type="InterPro" id="IPR011992">
    <property type="entry name" value="EF-hand-dom_pair"/>
</dbReference>
<dbReference type="Pfam" id="PF01221">
    <property type="entry name" value="Dynein_light"/>
    <property type="match status" value="1"/>
</dbReference>
<dbReference type="WBParaSite" id="TREG1_57500.2">
    <property type="protein sequence ID" value="TREG1_57500.2"/>
    <property type="gene ID" value="TREG1_57500"/>
</dbReference>
<dbReference type="GO" id="GO:0005509">
    <property type="term" value="F:calcium ion binding"/>
    <property type="evidence" value="ECO:0007669"/>
    <property type="project" value="InterPro"/>
</dbReference>
<dbReference type="Proteomes" id="UP000050795">
    <property type="component" value="Unassembled WGS sequence"/>
</dbReference>
<dbReference type="InterPro" id="IPR037177">
    <property type="entry name" value="DLC_sf"/>
</dbReference>
<sequence>MDPFIDVFCKIDKNYDGVITRSELQDYTRVNRLDPQMIERWEKLFTEERTHQITLNRFLEVLGIAKEEFIKQRRITIEQQPAIFKLGRDVEYIAGDMSLPQQINVSNEARSLIEDIGVDNTKLLSKRLKEFLDATFGRSWHVWILNGSFWASYSHEPGTAFHFKLKGLCFNVWKTPDYS</sequence>
<dbReference type="GO" id="GO:0007017">
    <property type="term" value="P:microtubule-based process"/>
    <property type="evidence" value="ECO:0007669"/>
    <property type="project" value="InterPro"/>
</dbReference>
<feature type="domain" description="EF-hand" evidence="1">
    <location>
        <begin position="1"/>
        <end position="34"/>
    </location>
</feature>